<evidence type="ECO:0000256" key="10">
    <source>
        <dbReference type="ARBA" id="ARBA00022847"/>
    </source>
</evidence>
<evidence type="ECO:0000256" key="2">
    <source>
        <dbReference type="ARBA" id="ARBA00005364"/>
    </source>
</evidence>
<comment type="subcellular location">
    <subcellularLocation>
        <location evidence="1">Membrane</location>
        <topology evidence="1">Multi-pass membrane protein</topology>
    </subcellularLocation>
</comment>
<evidence type="ECO:0000256" key="18">
    <source>
        <dbReference type="SAM" id="Phobius"/>
    </source>
</evidence>
<dbReference type="Pfam" id="PF01699">
    <property type="entry name" value="Na_Ca_ex"/>
    <property type="match status" value="2"/>
</dbReference>
<sequence length="623" mass="66246">MEVAVARACGREPRPCRGRRRQRVFRSRGLLCVMGGFLAVALAIDLSTLARGPRIGPGRSLRAAAGSDGGDARARDPPAGAGAARAPPAPGGADLRDGEPGPDRPRLGERSPRSLSHAKNAQQQKEKNPFWVGDAFIHKKGKGNQHGNSPLVVFHVLGVCYMFLALMIVCDNFFGPALDCMVEKWEIDDDVAGATFMAAGGSAPELATSFMGQFVSRSDIGFGTIVGSAVFNVLFVIGMCALVVPGGALPLTWWPLFRDCSYYIMGLLVLAACVSDESMVWYEALILFLLYLCYVTIMAYNEPLEIFTTRQFGMEKNAKVRPGGEDRPSIARAAAEAKKAASDGGATTVEVAASGGGAPSDAEGVEAAESPGPDAGAGVGVYSKQIYDSVPPDGPGAADKAANGGEEAKGGEEEDEDEWEDPWAWPDDAPDRILFIVAAPLKVCLYGTLPDCAHPDKKKWFLGTFAGSLMWLVVFAYMMVVWTTIIGSVVGIGDYIMGLTVLAAGTSIPDALSSMYMAREGRGDMAISSSIGSNVFDILVGLPVPTLTKYLVVAIIGNPLKNASWDFSTTGIAFDTIMLLSMVALVVLSVMRNNWTLDLKLGLVMFSLYFLFLAVSITFKSIS</sequence>
<evidence type="ECO:0000256" key="6">
    <source>
        <dbReference type="ARBA" id="ARBA00022568"/>
    </source>
</evidence>
<keyword evidence="4" id="KW-0050">Antiport</keyword>
<organism evidence="21">
    <name type="scientific">Aureococcus anophagefferens</name>
    <name type="common">Harmful bloom alga</name>
    <dbReference type="NCBI Taxonomy" id="44056"/>
    <lineage>
        <taxon>Eukaryota</taxon>
        <taxon>Sar</taxon>
        <taxon>Stramenopiles</taxon>
        <taxon>Ochrophyta</taxon>
        <taxon>Pelagophyceae</taxon>
        <taxon>Pelagomonadales</taxon>
        <taxon>Pelagomonadaceae</taxon>
        <taxon>Aureococcus</taxon>
    </lineage>
</organism>
<dbReference type="eggNOG" id="KOG1307">
    <property type="taxonomic scope" value="Eukaryota"/>
</dbReference>
<feature type="compositionally biased region" description="Low complexity" evidence="17">
    <location>
        <begin position="77"/>
        <end position="86"/>
    </location>
</feature>
<evidence type="ECO:0000256" key="16">
    <source>
        <dbReference type="ARBA" id="ARBA00023201"/>
    </source>
</evidence>
<keyword evidence="11" id="KW-0630">Potassium</keyword>
<dbReference type="GeneID" id="20221692"/>
<proteinExistence type="inferred from homology"/>
<keyword evidence="12 18" id="KW-1133">Transmembrane helix</keyword>
<feature type="compositionally biased region" description="Basic and acidic residues" evidence="17">
    <location>
        <begin position="94"/>
        <end position="112"/>
    </location>
</feature>
<dbReference type="GO" id="GO:0005886">
    <property type="term" value="C:plasma membrane"/>
    <property type="evidence" value="ECO:0007669"/>
    <property type="project" value="TreeGrafter"/>
</dbReference>
<dbReference type="InParanoid" id="F0XY52"/>
<dbReference type="KEGG" id="aaf:AURANDRAFT_36185"/>
<evidence type="ECO:0000256" key="14">
    <source>
        <dbReference type="ARBA" id="ARBA00023065"/>
    </source>
</evidence>
<feature type="transmembrane region" description="Helical" evidence="18">
    <location>
        <begin position="461"/>
        <end position="483"/>
    </location>
</feature>
<keyword evidence="7 18" id="KW-0812">Transmembrane</keyword>
<keyword evidence="21" id="KW-1185">Reference proteome</keyword>
<feature type="compositionally biased region" description="Low complexity" evidence="17">
    <location>
        <begin position="395"/>
        <end position="405"/>
    </location>
</feature>
<keyword evidence="9" id="KW-0106">Calcium</keyword>
<feature type="domain" description="Sodium/calcium exchanger membrane region" evidence="19">
    <location>
        <begin position="156"/>
        <end position="298"/>
    </location>
</feature>
<keyword evidence="3" id="KW-0813">Transport</keyword>
<feature type="transmembrane region" description="Helical" evidence="18">
    <location>
        <begin position="538"/>
        <end position="560"/>
    </location>
</feature>
<dbReference type="PANTHER" id="PTHR10846:SF72">
    <property type="entry name" value="SODIUM_POTASSIUM_CALCIUM EXCHANGER NCKX30C"/>
    <property type="match status" value="1"/>
</dbReference>
<feature type="region of interest" description="Disordered" evidence="17">
    <location>
        <begin position="341"/>
        <end position="374"/>
    </location>
</feature>
<feature type="transmembrane region" description="Helical" evidence="18">
    <location>
        <begin position="281"/>
        <end position="300"/>
    </location>
</feature>
<dbReference type="GO" id="GO:0005262">
    <property type="term" value="F:calcium channel activity"/>
    <property type="evidence" value="ECO:0007669"/>
    <property type="project" value="TreeGrafter"/>
</dbReference>
<dbReference type="InterPro" id="IPR004481">
    <property type="entry name" value="K/Na/Ca-exchanger"/>
</dbReference>
<dbReference type="PANTHER" id="PTHR10846">
    <property type="entry name" value="SODIUM/POTASSIUM/CALCIUM EXCHANGER"/>
    <property type="match status" value="1"/>
</dbReference>
<keyword evidence="8" id="KW-0732">Signal</keyword>
<dbReference type="RefSeq" id="XP_009033298.1">
    <property type="nucleotide sequence ID" value="XM_009035050.1"/>
</dbReference>
<keyword evidence="16" id="KW-0739">Sodium transport</keyword>
<keyword evidence="14" id="KW-0406">Ion transport</keyword>
<feature type="transmembrane region" description="Helical" evidence="18">
    <location>
        <begin position="220"/>
        <end position="244"/>
    </location>
</feature>
<evidence type="ECO:0000256" key="8">
    <source>
        <dbReference type="ARBA" id="ARBA00022729"/>
    </source>
</evidence>
<protein>
    <recommendedName>
        <fullName evidence="19">Sodium/calcium exchanger membrane region domain-containing protein</fullName>
    </recommendedName>
</protein>
<evidence type="ECO:0000256" key="17">
    <source>
        <dbReference type="SAM" id="MobiDB-lite"/>
    </source>
</evidence>
<dbReference type="EMBL" id="GL833121">
    <property type="protein sequence ID" value="EGB12227.1"/>
    <property type="molecule type" value="Genomic_DNA"/>
</dbReference>
<keyword evidence="5" id="KW-0633">Potassium transport</keyword>
<feature type="transmembrane region" description="Helical" evidence="18">
    <location>
        <begin position="152"/>
        <end position="174"/>
    </location>
</feature>
<reference evidence="20 21" key="1">
    <citation type="journal article" date="2011" name="Proc. Natl. Acad. Sci. U.S.A.">
        <title>Niche of harmful alga Aureococcus anophagefferens revealed through ecogenomics.</title>
        <authorList>
            <person name="Gobler C.J."/>
            <person name="Berry D.L."/>
            <person name="Dyhrman S.T."/>
            <person name="Wilhelm S.W."/>
            <person name="Salamov A."/>
            <person name="Lobanov A.V."/>
            <person name="Zhang Y."/>
            <person name="Collier J.L."/>
            <person name="Wurch L.L."/>
            <person name="Kustka A.B."/>
            <person name="Dill B.D."/>
            <person name="Shah M."/>
            <person name="VerBerkmoes N.C."/>
            <person name="Kuo A."/>
            <person name="Terry A."/>
            <person name="Pangilinan J."/>
            <person name="Lindquist E.A."/>
            <person name="Lucas S."/>
            <person name="Paulsen I.T."/>
            <person name="Hattenrath-Lehmann T.K."/>
            <person name="Talmage S.C."/>
            <person name="Walker E.A."/>
            <person name="Koch F."/>
            <person name="Burson A.M."/>
            <person name="Marcoval M.A."/>
            <person name="Tang Y.Z."/>
            <person name="Lecleir G.R."/>
            <person name="Coyne K.J."/>
            <person name="Berg G.M."/>
            <person name="Bertrand E.M."/>
            <person name="Saito M.A."/>
            <person name="Gladyshev V.N."/>
            <person name="Grigoriev I.V."/>
        </authorList>
    </citation>
    <scope>NUCLEOTIDE SEQUENCE [LARGE SCALE GENOMIC DNA]</scope>
    <source>
        <strain evidence="21">CCMP 1984</strain>
    </source>
</reference>
<keyword evidence="15 18" id="KW-0472">Membrane</keyword>
<evidence type="ECO:0000313" key="21">
    <source>
        <dbReference type="Proteomes" id="UP000002729"/>
    </source>
</evidence>
<dbReference type="FunFam" id="1.20.1420.30:FF:000004">
    <property type="entry name" value="Sodium/potassium/calcium exchanger 2 isoform 1"/>
    <property type="match status" value="1"/>
</dbReference>
<dbReference type="NCBIfam" id="TIGR00367">
    <property type="entry name" value="calcium/sodium antiporter"/>
    <property type="match status" value="1"/>
</dbReference>
<evidence type="ECO:0000256" key="4">
    <source>
        <dbReference type="ARBA" id="ARBA00022449"/>
    </source>
</evidence>
<dbReference type="InterPro" id="IPR004837">
    <property type="entry name" value="NaCa_Exmemb"/>
</dbReference>
<name>F0XY52_AURAN</name>
<evidence type="ECO:0000256" key="9">
    <source>
        <dbReference type="ARBA" id="ARBA00022837"/>
    </source>
</evidence>
<feature type="compositionally biased region" description="Polar residues" evidence="17">
    <location>
        <begin position="113"/>
        <end position="123"/>
    </location>
</feature>
<dbReference type="OMA" id="LFGSWGH"/>
<dbReference type="Proteomes" id="UP000002729">
    <property type="component" value="Unassembled WGS sequence"/>
</dbReference>
<feature type="transmembrane region" description="Helical" evidence="18">
    <location>
        <begin position="572"/>
        <end position="591"/>
    </location>
</feature>
<comment type="similarity">
    <text evidence="2">Belongs to the Ca(2+):cation antiporter (CaCA) (TC 2.A.19) family. SLC24A subfamily.</text>
</comment>
<accession>F0XY52</accession>
<keyword evidence="13" id="KW-0915">Sodium</keyword>
<dbReference type="GO" id="GO:0008273">
    <property type="term" value="F:calcium, potassium:sodium antiporter activity"/>
    <property type="evidence" value="ECO:0007669"/>
    <property type="project" value="TreeGrafter"/>
</dbReference>
<feature type="region of interest" description="Disordered" evidence="17">
    <location>
        <begin position="53"/>
        <end position="125"/>
    </location>
</feature>
<evidence type="ECO:0000256" key="7">
    <source>
        <dbReference type="ARBA" id="ARBA00022692"/>
    </source>
</evidence>
<gene>
    <name evidence="20" type="ORF">AURANDRAFT_36185</name>
</gene>
<keyword evidence="10" id="KW-0769">Symport</keyword>
<evidence type="ECO:0000256" key="3">
    <source>
        <dbReference type="ARBA" id="ARBA00022448"/>
    </source>
</evidence>
<evidence type="ECO:0000313" key="20">
    <source>
        <dbReference type="EMBL" id="EGB12227.1"/>
    </source>
</evidence>
<feature type="region of interest" description="Disordered" evidence="17">
    <location>
        <begin position="393"/>
        <end position="424"/>
    </location>
</feature>
<dbReference type="OrthoDB" id="2127281at2759"/>
<feature type="compositionally biased region" description="Acidic residues" evidence="17">
    <location>
        <begin position="412"/>
        <end position="421"/>
    </location>
</feature>
<feature type="domain" description="Sodium/calcium exchanger membrane region" evidence="19">
    <location>
        <begin position="461"/>
        <end position="617"/>
    </location>
</feature>
<feature type="transmembrane region" description="Helical" evidence="18">
    <location>
        <begin position="495"/>
        <end position="517"/>
    </location>
</feature>
<evidence type="ECO:0000256" key="15">
    <source>
        <dbReference type="ARBA" id="ARBA00023136"/>
    </source>
</evidence>
<dbReference type="Gene3D" id="1.20.1420.30">
    <property type="entry name" value="NCX, central ion-binding region"/>
    <property type="match status" value="2"/>
</dbReference>
<evidence type="ECO:0000256" key="5">
    <source>
        <dbReference type="ARBA" id="ARBA00022538"/>
    </source>
</evidence>
<keyword evidence="6" id="KW-0109">Calcium transport</keyword>
<evidence type="ECO:0000256" key="11">
    <source>
        <dbReference type="ARBA" id="ARBA00022958"/>
    </source>
</evidence>
<feature type="transmembrane region" description="Helical" evidence="18">
    <location>
        <begin position="29"/>
        <end position="50"/>
    </location>
</feature>
<dbReference type="GO" id="GO:0006874">
    <property type="term" value="P:intracellular calcium ion homeostasis"/>
    <property type="evidence" value="ECO:0007669"/>
    <property type="project" value="TreeGrafter"/>
</dbReference>
<evidence type="ECO:0000259" key="19">
    <source>
        <dbReference type="Pfam" id="PF01699"/>
    </source>
</evidence>
<dbReference type="GO" id="GO:0015293">
    <property type="term" value="F:symporter activity"/>
    <property type="evidence" value="ECO:0007669"/>
    <property type="project" value="UniProtKB-KW"/>
</dbReference>
<evidence type="ECO:0000256" key="12">
    <source>
        <dbReference type="ARBA" id="ARBA00022989"/>
    </source>
</evidence>
<dbReference type="TCDB" id="2.A.19.4.13">
    <property type="family name" value="the ca(2+):cation antiporter (caca) family"/>
</dbReference>
<feature type="transmembrane region" description="Helical" evidence="18">
    <location>
        <begin position="603"/>
        <end position="622"/>
    </location>
</feature>
<dbReference type="FunFam" id="1.20.1420.30:FF:000009">
    <property type="entry name" value="sodium/potassium/calcium exchanger 5 isoform X2"/>
    <property type="match status" value="1"/>
</dbReference>
<evidence type="ECO:0000256" key="1">
    <source>
        <dbReference type="ARBA" id="ARBA00004141"/>
    </source>
</evidence>
<dbReference type="AlphaFoldDB" id="F0XY52"/>
<dbReference type="InterPro" id="IPR044880">
    <property type="entry name" value="NCX_ion-bd_dom_sf"/>
</dbReference>
<evidence type="ECO:0000256" key="13">
    <source>
        <dbReference type="ARBA" id="ARBA00023053"/>
    </source>
</evidence>